<feature type="signal peptide" evidence="1">
    <location>
        <begin position="1"/>
        <end position="29"/>
    </location>
</feature>
<dbReference type="PANTHER" id="PTHR43649">
    <property type="entry name" value="ARABINOSE-BINDING PROTEIN-RELATED"/>
    <property type="match status" value="1"/>
</dbReference>
<dbReference type="AlphaFoldDB" id="A0A345XPK0"/>
<feature type="chain" id="PRO_5038444606" evidence="1">
    <location>
        <begin position="30"/>
        <end position="433"/>
    </location>
</feature>
<dbReference type="Pfam" id="PF01547">
    <property type="entry name" value="SBP_bac_1"/>
    <property type="match status" value="1"/>
</dbReference>
<dbReference type="SUPFAM" id="SSF53850">
    <property type="entry name" value="Periplasmic binding protein-like II"/>
    <property type="match status" value="1"/>
</dbReference>
<evidence type="ECO:0000313" key="2">
    <source>
        <dbReference type="EMBL" id="AXK33566.1"/>
    </source>
</evidence>
<dbReference type="InterPro" id="IPR050490">
    <property type="entry name" value="Bact_solute-bd_prot1"/>
</dbReference>
<organism evidence="2 3">
    <name type="scientific">Streptomyces armeniacus</name>
    <dbReference type="NCBI Taxonomy" id="83291"/>
    <lineage>
        <taxon>Bacteria</taxon>
        <taxon>Bacillati</taxon>
        <taxon>Actinomycetota</taxon>
        <taxon>Actinomycetes</taxon>
        <taxon>Kitasatosporales</taxon>
        <taxon>Streptomycetaceae</taxon>
        <taxon>Streptomyces</taxon>
    </lineage>
</organism>
<dbReference type="KEGG" id="sarm:DVA86_13815"/>
<dbReference type="PROSITE" id="PS51257">
    <property type="entry name" value="PROKAR_LIPOPROTEIN"/>
    <property type="match status" value="1"/>
</dbReference>
<keyword evidence="3" id="KW-1185">Reference proteome</keyword>
<name>A0A345XPK0_9ACTN</name>
<dbReference type="PANTHER" id="PTHR43649:SF30">
    <property type="entry name" value="ABC TRANSPORTER SUBSTRATE-BINDING PROTEIN"/>
    <property type="match status" value="1"/>
</dbReference>
<keyword evidence="1" id="KW-0732">Signal</keyword>
<protein>
    <submittedName>
        <fullName evidence="2">Carbohydrate ABC transporter substrate-binding protein</fullName>
    </submittedName>
</protein>
<reference evidence="2 3" key="1">
    <citation type="submission" date="2018-07" db="EMBL/GenBank/DDBJ databases">
        <title>Draft genome of the type strain Streptomyces armeniacus ATCC 15676.</title>
        <authorList>
            <person name="Labana P."/>
            <person name="Gosse J.T."/>
            <person name="Boddy C.N."/>
        </authorList>
    </citation>
    <scope>NUCLEOTIDE SEQUENCE [LARGE SCALE GENOMIC DNA]</scope>
    <source>
        <strain evidence="2 3">ATCC 15676</strain>
    </source>
</reference>
<accession>A0A345XPK0</accession>
<dbReference type="Gene3D" id="3.40.190.10">
    <property type="entry name" value="Periplasmic binding protein-like II"/>
    <property type="match status" value="2"/>
</dbReference>
<dbReference type="EMBL" id="CP031320">
    <property type="protein sequence ID" value="AXK33566.1"/>
    <property type="molecule type" value="Genomic_DNA"/>
</dbReference>
<proteinExistence type="predicted"/>
<dbReference type="Proteomes" id="UP000254425">
    <property type="component" value="Chromosome"/>
</dbReference>
<evidence type="ECO:0000313" key="3">
    <source>
        <dbReference type="Proteomes" id="UP000254425"/>
    </source>
</evidence>
<evidence type="ECO:0000256" key="1">
    <source>
        <dbReference type="SAM" id="SignalP"/>
    </source>
</evidence>
<dbReference type="InterPro" id="IPR006059">
    <property type="entry name" value="SBP"/>
</dbReference>
<dbReference type="RefSeq" id="WP_208878488.1">
    <property type="nucleotide sequence ID" value="NZ_CP031320.1"/>
</dbReference>
<sequence>MSPYRTAPRRTVTAAVGALSLLAALSGCGKGDDAAQSDPRQLTVLSQYLKSTPGGKLFYEQAAAFTKETGIKVRIVEAGEDLDESYETSLAANKEADVVFVNVYDKTLGWTGNGAAVPVDEHLDKWGLRDRIEPRALEEWTDADGKVMGFPFAGFSWPVWYNTALLKKAGVPEVPATTDELIDAAGKLREAGIEPLTVGGNDWSGQKLFFQIAQSYTPPAESRKLYAKGGFCDSEKTMKGIRLFTELRDAGVFVDKAQGFTFDAMQNKYYTGKAAMMSQGSWAFIELPEKVRKQTELAGLPLPEGAEFKQPTSFTGYTSTGFWISPNGDKKQDAVKEFVSWFYQPDVSGKFLAEASVYPSLKLDAEHRKTEDPLLRSAVNDLPERTADAQLPDLHVPAAANTPLVQATSLAYGSGNDAEKICGALDQAYAGAQ</sequence>
<gene>
    <name evidence="2" type="ORF">DVA86_13815</name>
</gene>